<dbReference type="AlphaFoldDB" id="A0A1G9SJV8"/>
<evidence type="ECO:0000313" key="2">
    <source>
        <dbReference type="EMBL" id="SDM35776.1"/>
    </source>
</evidence>
<evidence type="ECO:0000256" key="1">
    <source>
        <dbReference type="SAM" id="MobiDB-lite"/>
    </source>
</evidence>
<gene>
    <name evidence="2" type="ORF">SAMN05192554_101230</name>
</gene>
<protein>
    <submittedName>
        <fullName evidence="2">Uncharacterized protein</fullName>
    </submittedName>
</protein>
<sequence length="332" mass="37321">MQRRQFLAAAGGALTVALAGCSRPPRVDLRLVALPDADIGEQLVRPARDLSPEGQTVVRRAHENGSYVRTSTDWNGPYVHDGRVVSFEDRVFAVRTTRVGVERRTLDTFDVTYTGRGDNTTVEVDSDARIVDHGDLPAIDREMFDSADPGSLARDGSAMSAFVRDDYPDDADSVFVPEQEYDAVRYDGHTFLVEYQGPRTVENGRFRYELEPLAPDVATYVERVVDEHVFTLARNDLSEEQRGMVDTAIEEGYSEEKELSEAFAALVERISAHEPVDRSHSNRWYVLRYDGTTYYATVDDNDRPDRTTDRPYRTTDEEDDETGEGTATTTAR</sequence>
<reference evidence="2 3" key="1">
    <citation type="submission" date="2016-10" db="EMBL/GenBank/DDBJ databases">
        <authorList>
            <person name="de Groot N.N."/>
        </authorList>
    </citation>
    <scope>NUCLEOTIDE SEQUENCE [LARGE SCALE GENOMIC DNA]</scope>
    <source>
        <strain evidence="3">EB21,IBRC-M 10013,KCTC 4048</strain>
    </source>
</reference>
<evidence type="ECO:0000313" key="3">
    <source>
        <dbReference type="Proteomes" id="UP000199370"/>
    </source>
</evidence>
<keyword evidence="3" id="KW-1185">Reference proteome</keyword>
<feature type="compositionally biased region" description="Basic and acidic residues" evidence="1">
    <location>
        <begin position="300"/>
        <end position="315"/>
    </location>
</feature>
<proteinExistence type="predicted"/>
<dbReference type="STRING" id="996166.SAMN05192554_101230"/>
<organism evidence="2 3">
    <name type="scientific">Haloarchaeobius iranensis</name>
    <dbReference type="NCBI Taxonomy" id="996166"/>
    <lineage>
        <taxon>Archaea</taxon>
        <taxon>Methanobacteriati</taxon>
        <taxon>Methanobacteriota</taxon>
        <taxon>Stenosarchaea group</taxon>
        <taxon>Halobacteria</taxon>
        <taxon>Halobacteriales</taxon>
        <taxon>Halorubellaceae</taxon>
        <taxon>Haloarchaeobius</taxon>
    </lineage>
</organism>
<dbReference type="Proteomes" id="UP000199370">
    <property type="component" value="Unassembled WGS sequence"/>
</dbReference>
<name>A0A1G9SJV8_9EURY</name>
<dbReference type="EMBL" id="FNIA01000001">
    <property type="protein sequence ID" value="SDM35776.1"/>
    <property type="molecule type" value="Genomic_DNA"/>
</dbReference>
<dbReference type="RefSeq" id="WP_089731189.1">
    <property type="nucleotide sequence ID" value="NZ_FNIA01000001.1"/>
</dbReference>
<dbReference type="PROSITE" id="PS51257">
    <property type="entry name" value="PROKAR_LIPOPROTEIN"/>
    <property type="match status" value="1"/>
</dbReference>
<feature type="region of interest" description="Disordered" evidence="1">
    <location>
        <begin position="296"/>
        <end position="332"/>
    </location>
</feature>
<dbReference type="OrthoDB" id="193751at2157"/>
<accession>A0A1G9SJV8</accession>